<organism evidence="8 9">
    <name type="scientific">Skermanella cutis</name>
    <dbReference type="NCBI Taxonomy" id="2775420"/>
    <lineage>
        <taxon>Bacteria</taxon>
        <taxon>Pseudomonadati</taxon>
        <taxon>Pseudomonadota</taxon>
        <taxon>Alphaproteobacteria</taxon>
        <taxon>Rhodospirillales</taxon>
        <taxon>Azospirillaceae</taxon>
        <taxon>Skermanella</taxon>
    </lineage>
</organism>
<dbReference type="Proteomes" id="UP000595197">
    <property type="component" value="Plasmid pTT6-1"/>
</dbReference>
<comment type="similarity">
    <text evidence="2">Belongs to the polysaccharide synthase family.</text>
</comment>
<dbReference type="Pfam" id="PF13440">
    <property type="entry name" value="Polysacc_synt_3"/>
    <property type="match status" value="1"/>
</dbReference>
<proteinExistence type="inferred from homology"/>
<feature type="transmembrane region" description="Helical" evidence="7">
    <location>
        <begin position="414"/>
        <end position="433"/>
    </location>
</feature>
<feature type="transmembrane region" description="Helical" evidence="7">
    <location>
        <begin position="80"/>
        <end position="101"/>
    </location>
</feature>
<feature type="transmembrane region" description="Helical" evidence="7">
    <location>
        <begin position="12"/>
        <end position="33"/>
    </location>
</feature>
<geneLocation type="plasmid" evidence="8 9">
    <name>pTT6-1</name>
</geneLocation>
<feature type="transmembrane region" description="Helical" evidence="7">
    <location>
        <begin position="172"/>
        <end position="191"/>
    </location>
</feature>
<gene>
    <name evidence="8" type="ORF">IGS68_30260</name>
</gene>
<evidence type="ECO:0000313" key="9">
    <source>
        <dbReference type="Proteomes" id="UP000595197"/>
    </source>
</evidence>
<sequence length="485" mass="51246">MRGAEKVGRSIFWALVESGGMVGLSFLVMLFMARSLGPAEFGIASFGFMLMQLLSLLPFSLYEPLVQHKHLTREVLDTGFWLSILAGIGSALILAIGGPLLAEAFEFHGASAPTIAFATVLLLKGLVIVPRARLARTMRFRQIAIRSLSGRLFGGLAGVIIAYLGYGAWALVAQQIIGEAVAAIVILRFGGHRPSWRFAGRTARGLLKFSAVWTIGEFSAMGGSRITQLALGSLFGPSTLGFVNLAQRMVETPRSVAFTAVSAVSVSVLSRHAGNGAKLGENFAESAGFAAFFAMPLFVTFAVLAPDIIGLVVGVQWIDSVPYLRVLALSTAFTAWSVFVNSVASATGKPIWRVVATSGEFVIVIATLMATAPLLGPLSGPISLAAGAALMVPVRLLIVSHLTGCTLTSLGRRIVAPAIAASLMGMAMVSVPWEGTGAAVAKASIGLLVYFPVLLLIDREMLMRRFALMIKVVLPWFTKAKPLGA</sequence>
<feature type="transmembrane region" description="Helical" evidence="7">
    <location>
        <begin position="39"/>
        <end position="59"/>
    </location>
</feature>
<evidence type="ECO:0000256" key="4">
    <source>
        <dbReference type="ARBA" id="ARBA00022692"/>
    </source>
</evidence>
<feature type="transmembrane region" description="Helical" evidence="7">
    <location>
        <begin position="323"/>
        <end position="344"/>
    </location>
</feature>
<dbReference type="EMBL" id="CP067421">
    <property type="protein sequence ID" value="QQP92747.1"/>
    <property type="molecule type" value="Genomic_DNA"/>
</dbReference>
<keyword evidence="5 7" id="KW-1133">Transmembrane helix</keyword>
<evidence type="ECO:0000256" key="3">
    <source>
        <dbReference type="ARBA" id="ARBA00022475"/>
    </source>
</evidence>
<evidence type="ECO:0000256" key="6">
    <source>
        <dbReference type="ARBA" id="ARBA00023136"/>
    </source>
</evidence>
<feature type="transmembrane region" description="Helical" evidence="7">
    <location>
        <begin position="351"/>
        <end position="376"/>
    </location>
</feature>
<evidence type="ECO:0000256" key="2">
    <source>
        <dbReference type="ARBA" id="ARBA00007430"/>
    </source>
</evidence>
<evidence type="ECO:0000256" key="5">
    <source>
        <dbReference type="ARBA" id="ARBA00022989"/>
    </source>
</evidence>
<evidence type="ECO:0000256" key="7">
    <source>
        <dbReference type="SAM" id="Phobius"/>
    </source>
</evidence>
<keyword evidence="8" id="KW-0614">Plasmid</keyword>
<feature type="transmembrane region" description="Helical" evidence="7">
    <location>
        <begin position="289"/>
        <end position="317"/>
    </location>
</feature>
<feature type="transmembrane region" description="Helical" evidence="7">
    <location>
        <begin position="107"/>
        <end position="127"/>
    </location>
</feature>
<comment type="subcellular location">
    <subcellularLocation>
        <location evidence="1">Cell membrane</location>
        <topology evidence="1">Multi-pass membrane protein</topology>
    </subcellularLocation>
</comment>
<feature type="transmembrane region" description="Helical" evidence="7">
    <location>
        <begin position="439"/>
        <end position="457"/>
    </location>
</feature>
<keyword evidence="6 7" id="KW-0472">Membrane</keyword>
<feature type="transmembrane region" description="Helical" evidence="7">
    <location>
        <begin position="382"/>
        <end position="402"/>
    </location>
</feature>
<dbReference type="InterPro" id="IPR050833">
    <property type="entry name" value="Poly_Biosynth_Transport"/>
</dbReference>
<dbReference type="RefSeq" id="WP_201081899.1">
    <property type="nucleotide sequence ID" value="NZ_CP067421.1"/>
</dbReference>
<accession>A0ABX7BJU3</accession>
<reference evidence="8" key="1">
    <citation type="submission" date="2021-02" db="EMBL/GenBank/DDBJ databases">
        <title>Skermanella TT6 skin isolate.</title>
        <authorList>
            <person name="Lee K."/>
            <person name="Ganzorig M."/>
        </authorList>
    </citation>
    <scope>NUCLEOTIDE SEQUENCE</scope>
    <source>
        <strain evidence="8">TT6</strain>
    </source>
</reference>
<keyword evidence="9" id="KW-1185">Reference proteome</keyword>
<dbReference type="PANTHER" id="PTHR30250:SF10">
    <property type="entry name" value="LIPOPOLYSACCHARIDE BIOSYNTHESIS PROTEIN WZXC"/>
    <property type="match status" value="1"/>
</dbReference>
<keyword evidence="3" id="KW-1003">Cell membrane</keyword>
<evidence type="ECO:0000313" key="8">
    <source>
        <dbReference type="EMBL" id="QQP92747.1"/>
    </source>
</evidence>
<protein>
    <submittedName>
        <fullName evidence="8">Oligosaccharide flippase family protein</fullName>
    </submittedName>
</protein>
<dbReference type="PANTHER" id="PTHR30250">
    <property type="entry name" value="PST FAMILY PREDICTED COLANIC ACID TRANSPORTER"/>
    <property type="match status" value="1"/>
</dbReference>
<feature type="transmembrane region" description="Helical" evidence="7">
    <location>
        <begin position="148"/>
        <end position="166"/>
    </location>
</feature>
<name>A0ABX7BJU3_9PROT</name>
<keyword evidence="4 7" id="KW-0812">Transmembrane</keyword>
<evidence type="ECO:0000256" key="1">
    <source>
        <dbReference type="ARBA" id="ARBA00004651"/>
    </source>
</evidence>